<dbReference type="RefSeq" id="WP_251838112.1">
    <property type="nucleotide sequence ID" value="NZ_JACSPO010000001.1"/>
</dbReference>
<feature type="transmembrane region" description="Helical" evidence="1">
    <location>
        <begin position="57"/>
        <end position="78"/>
    </location>
</feature>
<accession>A0ABR8YY33</accession>
<gene>
    <name evidence="2" type="ORF">H9624_01350</name>
</gene>
<feature type="transmembrane region" description="Helical" evidence="1">
    <location>
        <begin position="25"/>
        <end position="45"/>
    </location>
</feature>
<keyword evidence="1" id="KW-0812">Transmembrane</keyword>
<evidence type="ECO:0000313" key="3">
    <source>
        <dbReference type="Proteomes" id="UP000661894"/>
    </source>
</evidence>
<keyword evidence="1" id="KW-1133">Transmembrane helix</keyword>
<proteinExistence type="predicted"/>
<evidence type="ECO:0000313" key="2">
    <source>
        <dbReference type="EMBL" id="MBD8060965.1"/>
    </source>
</evidence>
<dbReference type="EMBL" id="JACSPO010000001">
    <property type="protein sequence ID" value="MBD8060965.1"/>
    <property type="molecule type" value="Genomic_DNA"/>
</dbReference>
<protein>
    <submittedName>
        <fullName evidence="2">Uncharacterized protein</fullName>
    </submittedName>
</protein>
<reference evidence="2 3" key="1">
    <citation type="submission" date="2020-08" db="EMBL/GenBank/DDBJ databases">
        <title>A Genomic Blueprint of the Chicken Gut Microbiome.</title>
        <authorList>
            <person name="Gilroy R."/>
            <person name="Ravi A."/>
            <person name="Getino M."/>
            <person name="Pursley I."/>
            <person name="Horton D.L."/>
            <person name="Alikhan N.-F."/>
            <person name="Baker D."/>
            <person name="Gharbi K."/>
            <person name="Hall N."/>
            <person name="Watson M."/>
            <person name="Adriaenssens E.M."/>
            <person name="Foster-Nyarko E."/>
            <person name="Jarju S."/>
            <person name="Secka A."/>
            <person name="Antonio M."/>
            <person name="Oren A."/>
            <person name="Chaudhuri R."/>
            <person name="La Ragione R.M."/>
            <person name="Hildebrand F."/>
            <person name="Pallen M.J."/>
        </authorList>
    </citation>
    <scope>NUCLEOTIDE SEQUENCE [LARGE SCALE GENOMIC DNA]</scope>
    <source>
        <strain evidence="2 3">Sa1BUA1</strain>
    </source>
</reference>
<organism evidence="2 3">
    <name type="scientific">Oceanitalea stevensii</name>
    <dbReference type="NCBI Taxonomy" id="2763072"/>
    <lineage>
        <taxon>Bacteria</taxon>
        <taxon>Bacillati</taxon>
        <taxon>Actinomycetota</taxon>
        <taxon>Actinomycetes</taxon>
        <taxon>Micrococcales</taxon>
        <taxon>Bogoriellaceae</taxon>
        <taxon>Georgenia</taxon>
    </lineage>
</organism>
<comment type="caution">
    <text evidence="2">The sequence shown here is derived from an EMBL/GenBank/DDBJ whole genome shotgun (WGS) entry which is preliminary data.</text>
</comment>
<keyword evidence="3" id="KW-1185">Reference proteome</keyword>
<evidence type="ECO:0000256" key="1">
    <source>
        <dbReference type="SAM" id="Phobius"/>
    </source>
</evidence>
<keyword evidence="1" id="KW-0472">Membrane</keyword>
<name>A0ABR8YY33_9MICO</name>
<sequence>MDEELQETPVVAVEVDRRPEPCANYLVGGLSVTLVGLGALVYGLYVYAGLDGMPGHVGLLVLGAIITVTGVSLLLAGISRAAVALDYLVDARRPTTLFRDDPGLTAER</sequence>
<dbReference type="Proteomes" id="UP000661894">
    <property type="component" value="Unassembled WGS sequence"/>
</dbReference>